<dbReference type="PANTHER" id="PTHR33279">
    <property type="entry name" value="SULFUR CARRIER PROTEIN YEDF-RELATED"/>
    <property type="match status" value="1"/>
</dbReference>
<dbReference type="InterPro" id="IPR001455">
    <property type="entry name" value="TusA-like"/>
</dbReference>
<feature type="domain" description="UPF0033" evidence="2">
    <location>
        <begin position="4"/>
        <end position="28"/>
    </location>
</feature>
<gene>
    <name evidence="3" type="ORF">XA3_20880</name>
</gene>
<dbReference type="RefSeq" id="WP_317635434.1">
    <property type="nucleotide sequence ID" value="NZ_AP026802.1"/>
</dbReference>
<dbReference type="CDD" id="cd00291">
    <property type="entry name" value="SirA_YedF_YeeD"/>
    <property type="match status" value="1"/>
</dbReference>
<dbReference type="Gene3D" id="3.30.110.40">
    <property type="entry name" value="TusA-like domain"/>
    <property type="match status" value="1"/>
</dbReference>
<evidence type="ECO:0000313" key="3">
    <source>
        <dbReference type="EMBL" id="BDR59647.1"/>
    </source>
</evidence>
<evidence type="ECO:0000256" key="1">
    <source>
        <dbReference type="ARBA" id="ARBA00008984"/>
    </source>
</evidence>
<comment type="similarity">
    <text evidence="1">Belongs to the sulfur carrier protein TusA family.</text>
</comment>
<dbReference type="EMBL" id="AP026802">
    <property type="protein sequence ID" value="BDR59647.1"/>
    <property type="molecule type" value="Genomic_DNA"/>
</dbReference>
<name>A0AAU9D046_9LACO</name>
<dbReference type="Pfam" id="PF01206">
    <property type="entry name" value="TusA"/>
    <property type="match status" value="1"/>
</dbReference>
<sequence>MKKIDVSGKDCPVPVLQLQNALSESESGEIIELKFTCPEAVETLPAYCVEHQHQIISFDQLHNDGWLIKIKKG</sequence>
<accession>A0AAU9D046</accession>
<protein>
    <recommendedName>
        <fullName evidence="2">UPF0033 domain-containing protein</fullName>
    </recommendedName>
</protein>
<dbReference type="Proteomes" id="UP001321861">
    <property type="component" value="Chromosome"/>
</dbReference>
<dbReference type="SUPFAM" id="SSF64307">
    <property type="entry name" value="SirA-like"/>
    <property type="match status" value="1"/>
</dbReference>
<dbReference type="PANTHER" id="PTHR33279:SF6">
    <property type="entry name" value="SULFUR CARRIER PROTEIN YEDF-RELATED"/>
    <property type="match status" value="1"/>
</dbReference>
<dbReference type="AlphaFoldDB" id="A0AAU9D046"/>
<dbReference type="InterPro" id="IPR036868">
    <property type="entry name" value="TusA-like_sf"/>
</dbReference>
<reference evidence="3 4" key="1">
    <citation type="journal article" date="2023" name="Microbiol. Spectr.">
        <title>Symbiosis of Carpenter Bees with Uncharacterized Lactic Acid Bacteria Showing NAD Auxotrophy.</title>
        <authorList>
            <person name="Kawasaki S."/>
            <person name="Ozawa K."/>
            <person name="Mori T."/>
            <person name="Yamamoto A."/>
            <person name="Ito M."/>
            <person name="Ohkuma M."/>
            <person name="Sakamoto M."/>
            <person name="Matsutani M."/>
        </authorList>
    </citation>
    <scope>NUCLEOTIDE SEQUENCE [LARGE SCALE GENOMIC DNA]</scope>
    <source>
        <strain evidence="3 4">XA3</strain>
    </source>
</reference>
<evidence type="ECO:0000259" key="2">
    <source>
        <dbReference type="PROSITE" id="PS01148"/>
    </source>
</evidence>
<evidence type="ECO:0000313" key="4">
    <source>
        <dbReference type="Proteomes" id="UP001321861"/>
    </source>
</evidence>
<organism evidence="3 4">
    <name type="scientific">Xylocopilactobacillus apicola</name>
    <dbReference type="NCBI Taxonomy" id="2932184"/>
    <lineage>
        <taxon>Bacteria</taxon>
        <taxon>Bacillati</taxon>
        <taxon>Bacillota</taxon>
        <taxon>Bacilli</taxon>
        <taxon>Lactobacillales</taxon>
        <taxon>Lactobacillaceae</taxon>
        <taxon>Xylocopilactobacillus</taxon>
    </lineage>
</organism>
<dbReference type="PROSITE" id="PS01148">
    <property type="entry name" value="UPF0033"/>
    <property type="match status" value="1"/>
</dbReference>
<keyword evidence="4" id="KW-1185">Reference proteome</keyword>
<dbReference type="KEGG" id="xap:XA3_20880"/>
<proteinExistence type="inferred from homology"/>